<dbReference type="CDD" id="cd00009">
    <property type="entry name" value="AAA"/>
    <property type="match status" value="1"/>
</dbReference>
<dbReference type="SUPFAM" id="SSF52540">
    <property type="entry name" value="P-loop containing nucleoside triphosphate hydrolases"/>
    <property type="match status" value="1"/>
</dbReference>
<dbReference type="Gene3D" id="3.40.50.300">
    <property type="entry name" value="P-loop containing nucleotide triphosphate hydrolases"/>
    <property type="match status" value="1"/>
</dbReference>
<keyword evidence="6" id="KW-0597">Phosphoprotein</keyword>
<evidence type="ECO:0000256" key="5">
    <source>
        <dbReference type="ARBA" id="ARBA00023163"/>
    </source>
</evidence>
<dbReference type="PROSITE" id="PS00676">
    <property type="entry name" value="SIGMA54_INTERACT_2"/>
    <property type="match status" value="1"/>
</dbReference>
<keyword evidence="4" id="KW-0238">DNA-binding</keyword>
<dbReference type="InterPro" id="IPR025662">
    <property type="entry name" value="Sigma_54_int_dom_ATP-bd_1"/>
</dbReference>
<dbReference type="PANTHER" id="PTHR32071:SF117">
    <property type="entry name" value="PTS-DEPENDENT DIHYDROXYACETONE KINASE OPERON REGULATORY PROTEIN-RELATED"/>
    <property type="match status" value="1"/>
</dbReference>
<evidence type="ECO:0000256" key="2">
    <source>
        <dbReference type="ARBA" id="ARBA00022840"/>
    </source>
</evidence>
<keyword evidence="10" id="KW-1185">Reference proteome</keyword>
<dbReference type="Gene3D" id="1.10.8.60">
    <property type="match status" value="1"/>
</dbReference>
<dbReference type="Gene3D" id="3.40.50.2300">
    <property type="match status" value="1"/>
</dbReference>
<protein>
    <submittedName>
        <fullName evidence="9">Sigma-54-dependent Fis family transcriptional regulator</fullName>
    </submittedName>
</protein>
<keyword evidence="5" id="KW-0804">Transcription</keyword>
<dbReference type="InterPro" id="IPR011006">
    <property type="entry name" value="CheY-like_superfamily"/>
</dbReference>
<name>A0ABS1KWJ8_9BACT</name>
<dbReference type="PROSITE" id="PS00675">
    <property type="entry name" value="SIGMA54_INTERACT_1"/>
    <property type="match status" value="1"/>
</dbReference>
<dbReference type="InterPro" id="IPR003593">
    <property type="entry name" value="AAA+_ATPase"/>
</dbReference>
<dbReference type="Pfam" id="PF00072">
    <property type="entry name" value="Response_reg"/>
    <property type="match status" value="1"/>
</dbReference>
<feature type="domain" description="Response regulatory" evidence="8">
    <location>
        <begin position="7"/>
        <end position="121"/>
    </location>
</feature>
<evidence type="ECO:0000313" key="10">
    <source>
        <dbReference type="Proteomes" id="UP000613030"/>
    </source>
</evidence>
<dbReference type="SMART" id="SM00448">
    <property type="entry name" value="REC"/>
    <property type="match status" value="1"/>
</dbReference>
<feature type="modified residue" description="4-aspartylphosphate" evidence="6">
    <location>
        <position position="57"/>
    </location>
</feature>
<dbReference type="SUPFAM" id="SSF46689">
    <property type="entry name" value="Homeodomain-like"/>
    <property type="match status" value="1"/>
</dbReference>
<feature type="domain" description="Sigma-54 factor interaction" evidence="7">
    <location>
        <begin position="157"/>
        <end position="386"/>
    </location>
</feature>
<sequence>MHTESKKILIVEDQFVEANNLQMILERAGYSVCSIARSVPIALEIVASEKPDLVLLDIFLRGPLTGIDLAVKLNERNIAFVYLSANSNRETLESAKATRPYGFLVKPFRETDVLVMLEIAWYLHQHSLEAMMRNTENPLRPTEPSEGIPRPGNFYGIIGKSPRLQTVLNNLRIVAPTDTSVLVLGESGTGKERIAECIHELSPRRAKPLIKVNCAALPANLVESVLFGHEKGSFTGATERRIGKFEQAHGGTIFLDEIGEIPLEVQVKLLRVLQEKEIDRIGSTDTIKVDVRIVAATNRNLEREVAEGRFRMDFYYRLNVFPLLLPPLRERREDIPLLVQHFIEYYSAKNGKLIEPLAHDLTTELINYAWPGNVRELAHTMERSILLTEGKKIREVFLPGMNPTSGGDKQQVKTMLENERDHIIAVLRKSEGKIFGKGGAAEMLGMNSSTLNSRIKKLGIEKETIFKKS</sequence>
<evidence type="ECO:0000256" key="3">
    <source>
        <dbReference type="ARBA" id="ARBA00023015"/>
    </source>
</evidence>
<evidence type="ECO:0000259" key="8">
    <source>
        <dbReference type="PROSITE" id="PS50110"/>
    </source>
</evidence>
<dbReference type="InterPro" id="IPR002078">
    <property type="entry name" value="Sigma_54_int"/>
</dbReference>
<dbReference type="InterPro" id="IPR009057">
    <property type="entry name" value="Homeodomain-like_sf"/>
</dbReference>
<dbReference type="SUPFAM" id="SSF52172">
    <property type="entry name" value="CheY-like"/>
    <property type="match status" value="1"/>
</dbReference>
<keyword evidence="2" id="KW-0067">ATP-binding</keyword>
<comment type="caution">
    <text evidence="9">The sequence shown here is derived from an EMBL/GenBank/DDBJ whole genome shotgun (WGS) entry which is preliminary data.</text>
</comment>
<dbReference type="Pfam" id="PF25601">
    <property type="entry name" value="AAA_lid_14"/>
    <property type="match status" value="1"/>
</dbReference>
<dbReference type="InterPro" id="IPR025944">
    <property type="entry name" value="Sigma_54_int_dom_CS"/>
</dbReference>
<dbReference type="PROSITE" id="PS00688">
    <property type="entry name" value="SIGMA54_INTERACT_3"/>
    <property type="match status" value="1"/>
</dbReference>
<evidence type="ECO:0000256" key="6">
    <source>
        <dbReference type="PROSITE-ProRule" id="PRU00169"/>
    </source>
</evidence>
<dbReference type="InterPro" id="IPR058031">
    <property type="entry name" value="AAA_lid_NorR"/>
</dbReference>
<dbReference type="InterPro" id="IPR001789">
    <property type="entry name" value="Sig_transdc_resp-reg_receiver"/>
</dbReference>
<reference evidence="9 10" key="1">
    <citation type="submission" date="2021-01" db="EMBL/GenBank/DDBJ databases">
        <title>Chryseolinea sp. Jin1 Genome sequencing and assembly.</title>
        <authorList>
            <person name="Kim I."/>
        </authorList>
    </citation>
    <scope>NUCLEOTIDE SEQUENCE [LARGE SCALE GENOMIC DNA]</scope>
    <source>
        <strain evidence="9 10">Jin1</strain>
    </source>
</reference>
<dbReference type="InterPro" id="IPR025943">
    <property type="entry name" value="Sigma_54_int_dom_ATP-bd_2"/>
</dbReference>
<dbReference type="PANTHER" id="PTHR32071">
    <property type="entry name" value="TRANSCRIPTIONAL REGULATORY PROTEIN"/>
    <property type="match status" value="1"/>
</dbReference>
<keyword evidence="1" id="KW-0547">Nucleotide-binding</keyword>
<evidence type="ECO:0000313" key="9">
    <source>
        <dbReference type="EMBL" id="MBL0742686.1"/>
    </source>
</evidence>
<dbReference type="CDD" id="cd17534">
    <property type="entry name" value="REC_DC-like"/>
    <property type="match status" value="1"/>
</dbReference>
<dbReference type="Pfam" id="PF00158">
    <property type="entry name" value="Sigma54_activat"/>
    <property type="match status" value="1"/>
</dbReference>
<evidence type="ECO:0000256" key="1">
    <source>
        <dbReference type="ARBA" id="ARBA00022741"/>
    </source>
</evidence>
<evidence type="ECO:0000256" key="4">
    <source>
        <dbReference type="ARBA" id="ARBA00023125"/>
    </source>
</evidence>
<organism evidence="9 10">
    <name type="scientific">Chryseolinea lacunae</name>
    <dbReference type="NCBI Taxonomy" id="2801331"/>
    <lineage>
        <taxon>Bacteria</taxon>
        <taxon>Pseudomonadati</taxon>
        <taxon>Bacteroidota</taxon>
        <taxon>Cytophagia</taxon>
        <taxon>Cytophagales</taxon>
        <taxon>Fulvivirgaceae</taxon>
        <taxon>Chryseolinea</taxon>
    </lineage>
</organism>
<dbReference type="EMBL" id="JAERRB010000005">
    <property type="protein sequence ID" value="MBL0742686.1"/>
    <property type="molecule type" value="Genomic_DNA"/>
</dbReference>
<dbReference type="PROSITE" id="PS50110">
    <property type="entry name" value="RESPONSE_REGULATORY"/>
    <property type="match status" value="1"/>
</dbReference>
<dbReference type="Gene3D" id="1.10.10.60">
    <property type="entry name" value="Homeodomain-like"/>
    <property type="match status" value="1"/>
</dbReference>
<dbReference type="InterPro" id="IPR027417">
    <property type="entry name" value="P-loop_NTPase"/>
</dbReference>
<evidence type="ECO:0000259" key="7">
    <source>
        <dbReference type="PROSITE" id="PS50045"/>
    </source>
</evidence>
<dbReference type="RefSeq" id="WP_202011190.1">
    <property type="nucleotide sequence ID" value="NZ_JAERRB010000005.1"/>
</dbReference>
<dbReference type="Proteomes" id="UP000613030">
    <property type="component" value="Unassembled WGS sequence"/>
</dbReference>
<accession>A0ABS1KWJ8</accession>
<proteinExistence type="predicted"/>
<dbReference type="PROSITE" id="PS50045">
    <property type="entry name" value="SIGMA54_INTERACT_4"/>
    <property type="match status" value="1"/>
</dbReference>
<gene>
    <name evidence="9" type="ORF">JI741_15780</name>
</gene>
<dbReference type="SMART" id="SM00382">
    <property type="entry name" value="AAA"/>
    <property type="match status" value="1"/>
</dbReference>
<keyword evidence="3" id="KW-0805">Transcription regulation</keyword>